<evidence type="ECO:0000313" key="2">
    <source>
        <dbReference type="EMBL" id="VIP00332.1"/>
    </source>
</evidence>
<evidence type="ECO:0000313" key="3">
    <source>
        <dbReference type="Proteomes" id="UP000006672"/>
    </source>
</evidence>
<keyword evidence="3" id="KW-1185">Reference proteome</keyword>
<dbReference type="WormBase" id="Bm7812">
    <property type="protein sequence ID" value="BM02941"/>
    <property type="gene ID" value="WBGene00228073"/>
</dbReference>
<proteinExistence type="predicted"/>
<dbReference type="EMBL" id="CAAKNF010000053">
    <property type="protein sequence ID" value="VIP00332.1"/>
    <property type="molecule type" value="Genomic_DNA"/>
</dbReference>
<gene>
    <name evidence="1 4 5" type="ORF">Bm7812</name>
    <name evidence="2" type="ORF">BM_BM7812</name>
    <name evidence="1" type="ORF">BM_Bm7812</name>
</gene>
<evidence type="ECO:0000313" key="1">
    <source>
        <dbReference type="EMBL" id="CDQ06324.1"/>
    </source>
</evidence>
<evidence type="ECO:0000313" key="4">
    <source>
        <dbReference type="WBParaSite" id="Bm7812.1"/>
    </source>
</evidence>
<accession>A0A4E9FTI1</accession>
<protein>
    <submittedName>
        <fullName evidence="1 4">Bm7812</fullName>
    </submittedName>
</protein>
<reference evidence="1" key="2">
    <citation type="submission" date="2012-12" db="EMBL/GenBank/DDBJ databases">
        <authorList>
            <person name="Gao Y.W."/>
            <person name="Fan S.T."/>
            <person name="Sun H.T."/>
            <person name="Wang Z."/>
            <person name="Gao X.L."/>
            <person name="Li Y.G."/>
            <person name="Wang T.C."/>
            <person name="Zhang K."/>
            <person name="Xu W.W."/>
            <person name="Yu Z.J."/>
            <person name="Xia X.Z."/>
        </authorList>
    </citation>
    <scope>NUCLEOTIDE SEQUENCE</scope>
    <source>
        <strain evidence="1">FR3</strain>
    </source>
</reference>
<dbReference type="EMBL" id="LN854810">
    <property type="protein sequence ID" value="CDQ06324.1"/>
    <property type="molecule type" value="Genomic_DNA"/>
</dbReference>
<dbReference type="AlphaFoldDB" id="A0A0K0JTU2"/>
<dbReference type="WBParaSite" id="Bm7812.1">
    <property type="protein sequence ID" value="Bm7812.1"/>
    <property type="gene ID" value="WBGene00228073"/>
</dbReference>
<dbReference type="OrthoDB" id="10576642at2759"/>
<evidence type="ECO:0000313" key="5">
    <source>
        <dbReference type="WormBase" id="Bm7812"/>
    </source>
</evidence>
<dbReference type="KEGG" id="bmy:BM_BM7812"/>
<sequence>MCTHGPYEEQEIEKRFNELRKYVWRRIDPARRLGVLRGRAPGFGRRAGYAVVVTVHQALVPHRQFAINPAV</sequence>
<dbReference type="RefSeq" id="XP_001894083.1">
    <property type="nucleotide sequence ID" value="XM_001894048.1"/>
</dbReference>
<dbReference type="STRING" id="6279.A0A0K0JTU2"/>
<dbReference type="CTD" id="6097533"/>
<reference evidence="2" key="3">
    <citation type="submission" date="2019-04" db="EMBL/GenBank/DDBJ databases">
        <authorList>
            <person name="Howe K."/>
            <person name="Paulini M."/>
            <person name="Williams G."/>
        </authorList>
    </citation>
    <scope>NUCLEOTIDE SEQUENCE [LARGE SCALE GENOMIC DNA]</scope>
    <source>
        <strain evidence="2">FR3</strain>
    </source>
</reference>
<dbReference type="GeneID" id="6097533"/>
<organism evidence="1">
    <name type="scientific">Brugia malayi</name>
    <name type="common">Filarial nematode worm</name>
    <dbReference type="NCBI Taxonomy" id="6279"/>
    <lineage>
        <taxon>Eukaryota</taxon>
        <taxon>Metazoa</taxon>
        <taxon>Ecdysozoa</taxon>
        <taxon>Nematoda</taxon>
        <taxon>Chromadorea</taxon>
        <taxon>Rhabditida</taxon>
        <taxon>Spirurina</taxon>
        <taxon>Spiruromorpha</taxon>
        <taxon>Filarioidea</taxon>
        <taxon>Onchocercidae</taxon>
        <taxon>Brugia</taxon>
    </lineage>
</organism>
<dbReference type="Proteomes" id="UP000006672">
    <property type="component" value="Unassembled WGS sequence"/>
</dbReference>
<reference evidence="1 3" key="1">
    <citation type="journal article" date="2007" name="Science">
        <title>Draft genome of the filarial nematode parasite Brugia malayi.</title>
        <authorList>
            <person name="Ghedin E."/>
            <person name="Wang S."/>
            <person name="Spiro D."/>
            <person name="Caler E."/>
            <person name="Zhao Q."/>
            <person name="Crabtree J."/>
            <person name="Allen J.E."/>
            <person name="Delcher A.L."/>
            <person name="Guiliano D.B."/>
            <person name="Miranda-Saavedra D."/>
            <person name="Angiuoli S.V."/>
            <person name="Creasy T."/>
            <person name="Amedeo P."/>
            <person name="Haas B."/>
            <person name="El-Sayed N.M."/>
            <person name="Wortman J.R."/>
            <person name="Feldblyum T."/>
            <person name="Tallon L."/>
            <person name="Schatz M."/>
            <person name="Shumway M."/>
            <person name="Koo H."/>
            <person name="Salzberg S.L."/>
            <person name="Schobel S."/>
            <person name="Pertea M."/>
            <person name="Pop M."/>
            <person name="White O."/>
            <person name="Barton G.J."/>
            <person name="Carlow C.K."/>
            <person name="Crawford M.J."/>
            <person name="Daub J."/>
            <person name="Dimmic M.W."/>
            <person name="Estes C.F."/>
            <person name="Foster J.M."/>
            <person name="Ganatra M."/>
            <person name="Gregory W.F."/>
            <person name="Johnson N.M."/>
            <person name="Jin J."/>
            <person name="Komuniecki R."/>
            <person name="Korf I."/>
            <person name="Kumar S."/>
            <person name="Laney S."/>
            <person name="Li B.W."/>
            <person name="Li W."/>
            <person name="Lindblom T.H."/>
            <person name="Lustigman S."/>
            <person name="Ma D."/>
            <person name="Maina C.V."/>
            <person name="Martin D.M."/>
            <person name="McCarter J.P."/>
            <person name="McReynolds L."/>
            <person name="Mitreva M."/>
            <person name="Nutman T.B."/>
            <person name="Parkinson J."/>
            <person name="Peregrin-Alvarez J.M."/>
            <person name="Poole C."/>
            <person name="Ren Q."/>
            <person name="Saunders L."/>
            <person name="Sluder A.E."/>
            <person name="Smith K."/>
            <person name="Stanke M."/>
            <person name="Unnasch T.R."/>
            <person name="Ware J."/>
            <person name="Wei A.D."/>
            <person name="Weil G."/>
            <person name="Williams D.J."/>
            <person name="Zhang Y."/>
            <person name="Williams S.A."/>
            <person name="Fraser-Liggett C."/>
            <person name="Slatko B."/>
            <person name="Blaxter M.L."/>
            <person name="Scott A.L."/>
        </authorList>
    </citation>
    <scope>NUCLEOTIDE SEQUENCE</scope>
    <source>
        <strain evidence="1 3">FR3</strain>
    </source>
</reference>
<name>A0A0K0JTU2_BRUMA</name>
<reference evidence="4" key="4">
    <citation type="submission" date="2019-12" db="UniProtKB">
        <authorList>
            <consortium name="WormBaseParasite"/>
        </authorList>
    </citation>
    <scope>IDENTIFICATION</scope>
</reference>
<accession>A0A0K0JTU2</accession>